<proteinExistence type="predicted"/>
<dbReference type="STRING" id="739143.SAMN05216297_102308"/>
<accession>A0A1I1M8E9</accession>
<evidence type="ECO:0000313" key="2">
    <source>
        <dbReference type="EMBL" id="SFC79498.1"/>
    </source>
</evidence>
<dbReference type="AlphaFoldDB" id="A0A1I1M8E9"/>
<dbReference type="Proteomes" id="UP000199672">
    <property type="component" value="Unassembled WGS sequence"/>
</dbReference>
<sequence length="115" mass="13030">MNWIRKTVIFIALLIAGLFAYQADTASMQITETQKTDTNFCKETGDSSAFIQPQGSYHFAANIKTYSSGILKCLDSFLPLIPQHQTVTTTTAYTKLFTTQSKKVLVILYAFHFFW</sequence>
<protein>
    <submittedName>
        <fullName evidence="2">Uncharacterized protein</fullName>
    </submittedName>
</protein>
<reference evidence="3" key="1">
    <citation type="submission" date="2016-10" db="EMBL/GenBank/DDBJ databases">
        <authorList>
            <person name="Varghese N."/>
            <person name="Submissions S."/>
        </authorList>
    </citation>
    <scope>NUCLEOTIDE SEQUENCE [LARGE SCALE GENOMIC DNA]</scope>
    <source>
        <strain evidence="3">CGMCC 1.10370</strain>
    </source>
</reference>
<evidence type="ECO:0000313" key="3">
    <source>
        <dbReference type="Proteomes" id="UP000199672"/>
    </source>
</evidence>
<dbReference type="RefSeq" id="WP_091491178.1">
    <property type="nucleotide sequence ID" value="NZ_FOMH01000002.1"/>
</dbReference>
<dbReference type="OrthoDB" id="1375620at2"/>
<dbReference type="EMBL" id="FOMH01000002">
    <property type="protein sequence ID" value="SFC79498.1"/>
    <property type="molecule type" value="Genomic_DNA"/>
</dbReference>
<keyword evidence="1" id="KW-0732">Signal</keyword>
<organism evidence="2 3">
    <name type="scientific">Flavobacterium phragmitis</name>
    <dbReference type="NCBI Taxonomy" id="739143"/>
    <lineage>
        <taxon>Bacteria</taxon>
        <taxon>Pseudomonadati</taxon>
        <taxon>Bacteroidota</taxon>
        <taxon>Flavobacteriia</taxon>
        <taxon>Flavobacteriales</taxon>
        <taxon>Flavobacteriaceae</taxon>
        <taxon>Flavobacterium</taxon>
    </lineage>
</organism>
<name>A0A1I1M8E9_9FLAO</name>
<feature type="signal peptide" evidence="1">
    <location>
        <begin position="1"/>
        <end position="22"/>
    </location>
</feature>
<evidence type="ECO:0000256" key="1">
    <source>
        <dbReference type="SAM" id="SignalP"/>
    </source>
</evidence>
<feature type="chain" id="PRO_5011543345" evidence="1">
    <location>
        <begin position="23"/>
        <end position="115"/>
    </location>
</feature>
<keyword evidence="3" id="KW-1185">Reference proteome</keyword>
<gene>
    <name evidence="2" type="ORF">SAMN05216297_102308</name>
</gene>